<organism evidence="2 3">
    <name type="scientific">Gnomoniopsis smithogilvyi</name>
    <dbReference type="NCBI Taxonomy" id="1191159"/>
    <lineage>
        <taxon>Eukaryota</taxon>
        <taxon>Fungi</taxon>
        <taxon>Dikarya</taxon>
        <taxon>Ascomycota</taxon>
        <taxon>Pezizomycotina</taxon>
        <taxon>Sordariomycetes</taxon>
        <taxon>Sordariomycetidae</taxon>
        <taxon>Diaporthales</taxon>
        <taxon>Gnomoniaceae</taxon>
        <taxon>Gnomoniopsis</taxon>
    </lineage>
</organism>
<feature type="compositionally biased region" description="Low complexity" evidence="1">
    <location>
        <begin position="19"/>
        <end position="34"/>
    </location>
</feature>
<dbReference type="Proteomes" id="UP001140453">
    <property type="component" value="Unassembled WGS sequence"/>
</dbReference>
<dbReference type="InterPro" id="IPR025204">
    <property type="entry name" value="CENP-L"/>
</dbReference>
<accession>A0A9W9CSP1</accession>
<proteinExistence type="predicted"/>
<feature type="compositionally biased region" description="Polar residues" evidence="1">
    <location>
        <begin position="43"/>
        <end position="52"/>
    </location>
</feature>
<comment type="caution">
    <text evidence="2">The sequence shown here is derived from an EMBL/GenBank/DDBJ whole genome shotgun (WGS) entry which is preliminary data.</text>
</comment>
<name>A0A9W9CSP1_9PEZI</name>
<keyword evidence="3" id="KW-1185">Reference proteome</keyword>
<feature type="region of interest" description="Disordered" evidence="1">
    <location>
        <begin position="1"/>
        <end position="60"/>
    </location>
</feature>
<evidence type="ECO:0000313" key="2">
    <source>
        <dbReference type="EMBL" id="KAJ4385406.1"/>
    </source>
</evidence>
<sequence length="448" mass="49164">MPPRKRKRPSDQPEPSSPNADATNTTLSSSLSADDTLDAPPFLNTTFTTHRSSPLHLGSQPLNQPRIHTLSQRLRDLLVGDVVRGIELGIDRDADPTMRRAGALEVVSLGWVRLESLLGKYVGDGDEADTSLSTVSDSLGGSLGKRRALQISLQYENTECVALLLPALGHSLDEAENENQAGFLHLPLLLLRMPPPLRAVICGFLSRTFDCRISSLGLGTRSLVGALEGWLVESRTLGGLVKDVVVTLGFYGPTVTAHQTKQMEIVTKADHVEGEDEEVDASKAVGIKSIDIIIPHSELRRFVRAGRGYRIAARSNAGDHYDARKRRHLAGDKDEEGWAWRRWDQVPVVDLPRQEQQPFMEALAQYVRAHLALDLFHPAVRVVKIACGGFVMSEGRVKIFGLPPSREGENENELVDQGQRALWAIYEGLGERARVRPVEKTLGIVAAG</sequence>
<dbReference type="AlphaFoldDB" id="A0A9W9CSP1"/>
<reference evidence="2" key="1">
    <citation type="submission" date="2022-10" db="EMBL/GenBank/DDBJ databases">
        <title>Tapping the CABI collections for fungal endophytes: first genome assemblies for Collariella, Neodidymelliopsis, Ascochyta clinopodiicola, Didymella pomorum, Didymosphaeria variabile, Neocosmospora piperis and Neocucurbitaria cava.</title>
        <authorList>
            <person name="Hill R."/>
        </authorList>
    </citation>
    <scope>NUCLEOTIDE SEQUENCE</scope>
    <source>
        <strain evidence="2">IMI 355082</strain>
    </source>
</reference>
<evidence type="ECO:0000256" key="1">
    <source>
        <dbReference type="SAM" id="MobiDB-lite"/>
    </source>
</evidence>
<protein>
    <submittedName>
        <fullName evidence="2">Uncharacterized protein</fullName>
    </submittedName>
</protein>
<dbReference type="OrthoDB" id="8864979at2759"/>
<dbReference type="EMBL" id="JAPEVB010000007">
    <property type="protein sequence ID" value="KAJ4385406.1"/>
    <property type="molecule type" value="Genomic_DNA"/>
</dbReference>
<gene>
    <name evidence="2" type="ORF">N0V93_009834</name>
</gene>
<dbReference type="Pfam" id="PF13092">
    <property type="entry name" value="CENP-L"/>
    <property type="match status" value="1"/>
</dbReference>
<evidence type="ECO:0000313" key="3">
    <source>
        <dbReference type="Proteomes" id="UP001140453"/>
    </source>
</evidence>